<dbReference type="Proteomes" id="UP001530400">
    <property type="component" value="Unassembled WGS sequence"/>
</dbReference>
<organism evidence="2 3">
    <name type="scientific">Cyclotella atomus</name>
    <dbReference type="NCBI Taxonomy" id="382360"/>
    <lineage>
        <taxon>Eukaryota</taxon>
        <taxon>Sar</taxon>
        <taxon>Stramenopiles</taxon>
        <taxon>Ochrophyta</taxon>
        <taxon>Bacillariophyta</taxon>
        <taxon>Coscinodiscophyceae</taxon>
        <taxon>Thalassiosirophycidae</taxon>
        <taxon>Stephanodiscales</taxon>
        <taxon>Stephanodiscaceae</taxon>
        <taxon>Cyclotella</taxon>
    </lineage>
</organism>
<dbReference type="AlphaFoldDB" id="A0ABD3NHF7"/>
<gene>
    <name evidence="2" type="ORF">ACHAWO_003542</name>
</gene>
<name>A0ABD3NHF7_9STRA</name>
<protein>
    <submittedName>
        <fullName evidence="2">Uncharacterized protein</fullName>
    </submittedName>
</protein>
<feature type="compositionally biased region" description="Pro residues" evidence="1">
    <location>
        <begin position="84"/>
        <end position="94"/>
    </location>
</feature>
<sequence>MQSSIPSSSSHPHPPHLHHPSHRTSNIMTGSTQLTICFLLACLFSSSHAFTTPMTSRRVCTSYAPLQRHSLILRSSPQNQSFPTPKPPSVPPPRNLHPPTISAISTAILIRSQNKPDMPLRFIEDGKMEPWEITLTAGKIAQPAVENWRNSLPPSERDEEKLKEGMEVMAGRIVATVSRLEELEGELLRRCERASLSAQDMFLLGVPMEEVKSLQNTSDKERIEKAMAAIDAACLFDDKLRYNRAKAVFAMFLHELEGPGLKQNNVVLPCMEVDFLEGKEWKLLFGSVEKEAPRRGTASKEPVGDASPSPSNSQQQRNRPSLHPLAIEAIEESFRLRAQNSTTSPLRFIDSSTELYEVEYAAMKFADRFLQKHSKKPTADGFSWTDEELHTIGGRIVGVIMRMDDLEWEWNHRVTTSALGRIVPDDEWKRTLGLHPGSVEQECLLTLDLALIAEKEFAKRRAEIMYAMFLENIEGPAIKASGGKIVGGSLASDFIDDEKYLELMMPKTRPN</sequence>
<keyword evidence="3" id="KW-1185">Reference proteome</keyword>
<feature type="region of interest" description="Disordered" evidence="1">
    <location>
        <begin position="293"/>
        <end position="320"/>
    </location>
</feature>
<reference evidence="2 3" key="1">
    <citation type="submission" date="2024-10" db="EMBL/GenBank/DDBJ databases">
        <title>Updated reference genomes for cyclostephanoid diatoms.</title>
        <authorList>
            <person name="Roberts W.R."/>
            <person name="Alverson A.J."/>
        </authorList>
    </citation>
    <scope>NUCLEOTIDE SEQUENCE [LARGE SCALE GENOMIC DNA]</scope>
    <source>
        <strain evidence="2 3">AJA010-31</strain>
    </source>
</reference>
<evidence type="ECO:0000313" key="3">
    <source>
        <dbReference type="Proteomes" id="UP001530400"/>
    </source>
</evidence>
<comment type="caution">
    <text evidence="2">The sequence shown here is derived from an EMBL/GenBank/DDBJ whole genome shotgun (WGS) entry which is preliminary data.</text>
</comment>
<evidence type="ECO:0000313" key="2">
    <source>
        <dbReference type="EMBL" id="KAL3774833.1"/>
    </source>
</evidence>
<feature type="compositionally biased region" description="Basic residues" evidence="1">
    <location>
        <begin position="13"/>
        <end position="22"/>
    </location>
</feature>
<feature type="compositionally biased region" description="Low complexity" evidence="1">
    <location>
        <begin position="1"/>
        <end position="11"/>
    </location>
</feature>
<accession>A0ABD3NHF7</accession>
<feature type="compositionally biased region" description="Low complexity" evidence="1">
    <location>
        <begin position="307"/>
        <end position="320"/>
    </location>
</feature>
<feature type="region of interest" description="Disordered" evidence="1">
    <location>
        <begin position="1"/>
        <end position="26"/>
    </location>
</feature>
<feature type="region of interest" description="Disordered" evidence="1">
    <location>
        <begin position="75"/>
        <end position="94"/>
    </location>
</feature>
<proteinExistence type="predicted"/>
<evidence type="ECO:0000256" key="1">
    <source>
        <dbReference type="SAM" id="MobiDB-lite"/>
    </source>
</evidence>
<dbReference type="EMBL" id="JALLPJ020001176">
    <property type="protein sequence ID" value="KAL3774833.1"/>
    <property type="molecule type" value="Genomic_DNA"/>
</dbReference>